<gene>
    <name evidence="1" type="ordered locus">Tgr7_0393</name>
</gene>
<organism evidence="1 2">
    <name type="scientific">Thioalkalivibrio sulfidiphilus (strain HL-EbGR7)</name>
    <dbReference type="NCBI Taxonomy" id="396588"/>
    <lineage>
        <taxon>Bacteria</taxon>
        <taxon>Pseudomonadati</taxon>
        <taxon>Pseudomonadota</taxon>
        <taxon>Gammaproteobacteria</taxon>
        <taxon>Chromatiales</taxon>
        <taxon>Ectothiorhodospiraceae</taxon>
        <taxon>Thioalkalivibrio</taxon>
    </lineage>
</organism>
<evidence type="ECO:0000313" key="2">
    <source>
        <dbReference type="Proteomes" id="UP000002383"/>
    </source>
</evidence>
<proteinExistence type="predicted"/>
<dbReference type="RefSeq" id="WP_012636980.1">
    <property type="nucleotide sequence ID" value="NC_011901.1"/>
</dbReference>
<dbReference type="AlphaFoldDB" id="B8GUY0"/>
<accession>B8GUY0</accession>
<sequence>MARFANDYVLDGTLDRAAEATQLLVCVGQPIDRAAALASALASESLTGADFTKATGDVSGRKVTVAQQADLSITDSGEADHVVLIDATRLLYATVCTPQVLTEGGTVTVPAWAIEVADPVAPA</sequence>
<name>B8GUY0_THISH</name>
<reference evidence="1 2" key="1">
    <citation type="journal article" date="2011" name="Stand. Genomic Sci.">
        <title>Complete genome sequence of 'Thioalkalivibrio sulfidophilus' HL-EbGr7.</title>
        <authorList>
            <person name="Muyzer G."/>
            <person name="Sorokin D.Y."/>
            <person name="Mavromatis K."/>
            <person name="Lapidus A."/>
            <person name="Clum A."/>
            <person name="Ivanova N."/>
            <person name="Pati A."/>
            <person name="d'Haeseleer P."/>
            <person name="Woyke T."/>
            <person name="Kyrpides N.C."/>
        </authorList>
    </citation>
    <scope>NUCLEOTIDE SEQUENCE [LARGE SCALE GENOMIC DNA]</scope>
    <source>
        <strain evidence="1 2">HL-EbGR7</strain>
    </source>
</reference>
<dbReference type="KEGG" id="tgr:Tgr7_0393"/>
<protein>
    <submittedName>
        <fullName evidence="1">Uncharacterized protein</fullName>
    </submittedName>
</protein>
<dbReference type="Proteomes" id="UP000002383">
    <property type="component" value="Chromosome"/>
</dbReference>
<dbReference type="STRING" id="396588.Tgr7_0393"/>
<dbReference type="EMBL" id="CP001339">
    <property type="protein sequence ID" value="ACL71491.1"/>
    <property type="molecule type" value="Genomic_DNA"/>
</dbReference>
<dbReference type="OrthoDB" id="7596386at2"/>
<evidence type="ECO:0000313" key="1">
    <source>
        <dbReference type="EMBL" id="ACL71491.1"/>
    </source>
</evidence>
<dbReference type="HOGENOM" id="CLU_2014229_0_0_6"/>
<keyword evidence="2" id="KW-1185">Reference proteome</keyword>